<gene>
    <name evidence="2" type="ORF">TSAR_011205</name>
</gene>
<keyword evidence="1" id="KW-0732">Signal</keyword>
<proteinExistence type="predicted"/>
<evidence type="ECO:0000256" key="1">
    <source>
        <dbReference type="SAM" id="SignalP"/>
    </source>
</evidence>
<reference evidence="2 3" key="1">
    <citation type="journal article" date="2017" name="Curr. Biol.">
        <title>The Evolution of Venom by Co-option of Single-Copy Genes.</title>
        <authorList>
            <person name="Martinson E.O."/>
            <person name="Mrinalini"/>
            <person name="Kelkar Y.D."/>
            <person name="Chang C.H."/>
            <person name="Werren J.H."/>
        </authorList>
    </citation>
    <scope>NUCLEOTIDE SEQUENCE [LARGE SCALE GENOMIC DNA]</scope>
    <source>
        <strain evidence="2 3">Alberta</strain>
        <tissue evidence="2">Whole body</tissue>
    </source>
</reference>
<dbReference type="OrthoDB" id="6134464at2759"/>
<dbReference type="Proteomes" id="UP000215335">
    <property type="component" value="Unassembled WGS sequence"/>
</dbReference>
<feature type="signal peptide" evidence="1">
    <location>
        <begin position="1"/>
        <end position="21"/>
    </location>
</feature>
<comment type="caution">
    <text evidence="2">The sequence shown here is derived from an EMBL/GenBank/DDBJ whole genome shotgun (WGS) entry which is preliminary data.</text>
</comment>
<accession>A0A232FAV8</accession>
<feature type="non-terminal residue" evidence="2">
    <location>
        <position position="1"/>
    </location>
</feature>
<organism evidence="2 3">
    <name type="scientific">Trichomalopsis sarcophagae</name>
    <dbReference type="NCBI Taxonomy" id="543379"/>
    <lineage>
        <taxon>Eukaryota</taxon>
        <taxon>Metazoa</taxon>
        <taxon>Ecdysozoa</taxon>
        <taxon>Arthropoda</taxon>
        <taxon>Hexapoda</taxon>
        <taxon>Insecta</taxon>
        <taxon>Pterygota</taxon>
        <taxon>Neoptera</taxon>
        <taxon>Endopterygota</taxon>
        <taxon>Hymenoptera</taxon>
        <taxon>Apocrita</taxon>
        <taxon>Proctotrupomorpha</taxon>
        <taxon>Chalcidoidea</taxon>
        <taxon>Pteromalidae</taxon>
        <taxon>Pteromalinae</taxon>
        <taxon>Trichomalopsis</taxon>
    </lineage>
</organism>
<dbReference type="InterPro" id="IPR024276">
    <property type="entry name" value="CCAP"/>
</dbReference>
<feature type="chain" id="PRO_5012895594" description="Cardioactive peptide" evidence="1">
    <location>
        <begin position="22"/>
        <end position="112"/>
    </location>
</feature>
<dbReference type="Pfam" id="PF11105">
    <property type="entry name" value="CCAP"/>
    <property type="match status" value="1"/>
</dbReference>
<evidence type="ECO:0000313" key="2">
    <source>
        <dbReference type="EMBL" id="OXU27467.1"/>
    </source>
</evidence>
<protein>
    <recommendedName>
        <fullName evidence="4">Cardioactive peptide</fullName>
    </recommendedName>
</protein>
<evidence type="ECO:0008006" key="4">
    <source>
        <dbReference type="Google" id="ProtNLM"/>
    </source>
</evidence>
<name>A0A232FAV8_9HYME</name>
<evidence type="ECO:0000313" key="3">
    <source>
        <dbReference type="Proteomes" id="UP000215335"/>
    </source>
</evidence>
<sequence>QVLKLVLSLLIIIESVEIARADDGLEIVAMKRPFCNAFTGCGRKRDPSYASGLQLPIPLYRALLRLSSLRNGAAAEVRMRQRPLGLIGPENLAQLGPQAPRLMAPVLVPSLY</sequence>
<dbReference type="EMBL" id="NNAY01000599">
    <property type="protein sequence ID" value="OXU27467.1"/>
    <property type="molecule type" value="Genomic_DNA"/>
</dbReference>
<keyword evidence="3" id="KW-1185">Reference proteome</keyword>
<dbReference type="AlphaFoldDB" id="A0A232FAV8"/>